<feature type="region of interest" description="Disordered" evidence="1">
    <location>
        <begin position="68"/>
        <end position="157"/>
    </location>
</feature>
<dbReference type="EMBL" id="JAPFFF010000029">
    <property type="protein sequence ID" value="KAK8846041.1"/>
    <property type="molecule type" value="Genomic_DNA"/>
</dbReference>
<proteinExistence type="predicted"/>
<keyword evidence="3" id="KW-1185">Reference proteome</keyword>
<accession>A0ABR2HF26</accession>
<reference evidence="2 3" key="1">
    <citation type="submission" date="2024-04" db="EMBL/GenBank/DDBJ databases">
        <title>Tritrichomonas musculus Genome.</title>
        <authorList>
            <person name="Alves-Ferreira E."/>
            <person name="Grigg M."/>
            <person name="Lorenzi H."/>
            <person name="Galac M."/>
        </authorList>
    </citation>
    <scope>NUCLEOTIDE SEQUENCE [LARGE SCALE GENOMIC DNA]</scope>
    <source>
        <strain evidence="2 3">EAF2021</strain>
    </source>
</reference>
<feature type="compositionally biased region" description="Basic and acidic residues" evidence="1">
    <location>
        <begin position="120"/>
        <end position="136"/>
    </location>
</feature>
<dbReference type="Proteomes" id="UP001470230">
    <property type="component" value="Unassembled WGS sequence"/>
</dbReference>
<comment type="caution">
    <text evidence="2">The sequence shown here is derived from an EMBL/GenBank/DDBJ whole genome shotgun (WGS) entry which is preliminary data.</text>
</comment>
<protein>
    <submittedName>
        <fullName evidence="2">Uncharacterized protein</fullName>
    </submittedName>
</protein>
<organism evidence="2 3">
    <name type="scientific">Tritrichomonas musculus</name>
    <dbReference type="NCBI Taxonomy" id="1915356"/>
    <lineage>
        <taxon>Eukaryota</taxon>
        <taxon>Metamonada</taxon>
        <taxon>Parabasalia</taxon>
        <taxon>Tritrichomonadida</taxon>
        <taxon>Tritrichomonadidae</taxon>
        <taxon>Tritrichomonas</taxon>
    </lineage>
</organism>
<evidence type="ECO:0000313" key="3">
    <source>
        <dbReference type="Proteomes" id="UP001470230"/>
    </source>
</evidence>
<evidence type="ECO:0000313" key="2">
    <source>
        <dbReference type="EMBL" id="KAK8846041.1"/>
    </source>
</evidence>
<name>A0ABR2HF26_9EUKA</name>
<sequence length="157" mass="18505">MKSHLENAAVIRKKQPTNFAQKAKISNRMRKEANLKINEYQKRIEPLFNMEPFQSNLNTYNPSREIEFKFGSSMPNSPNRNTKEMKFHHKSPKARKDYKIKASTNENENSLKHNQINSEGKIHENNGDQDNHKIQNDEPIPVNRPKPKYSLFKRNDE</sequence>
<evidence type="ECO:0000256" key="1">
    <source>
        <dbReference type="SAM" id="MobiDB-lite"/>
    </source>
</evidence>
<feature type="compositionally biased region" description="Polar residues" evidence="1">
    <location>
        <begin position="102"/>
        <end position="118"/>
    </location>
</feature>
<gene>
    <name evidence="2" type="ORF">M9Y10_020042</name>
</gene>